<dbReference type="EMBL" id="LAZR01000702">
    <property type="protein sequence ID" value="KKN60233.1"/>
    <property type="molecule type" value="Genomic_DNA"/>
</dbReference>
<sequence>MKDLYAGWDKIEIGQVWRNKSTGRLVVILIAPANKFVKVKLLHKSGLETFKQIHYFLYDYDPHPFDLENALNIVATWELSDYQTFVTRNKRTI</sequence>
<accession>A0A0F9V2V8</accession>
<reference evidence="1" key="1">
    <citation type="journal article" date="2015" name="Nature">
        <title>Complex archaea that bridge the gap between prokaryotes and eukaryotes.</title>
        <authorList>
            <person name="Spang A."/>
            <person name="Saw J.H."/>
            <person name="Jorgensen S.L."/>
            <person name="Zaremba-Niedzwiedzka K."/>
            <person name="Martijn J."/>
            <person name="Lind A.E."/>
            <person name="van Eijk R."/>
            <person name="Schleper C."/>
            <person name="Guy L."/>
            <person name="Ettema T.J."/>
        </authorList>
    </citation>
    <scope>NUCLEOTIDE SEQUENCE</scope>
</reference>
<protein>
    <submittedName>
        <fullName evidence="1">Uncharacterized protein</fullName>
    </submittedName>
</protein>
<name>A0A0F9V2V8_9ZZZZ</name>
<comment type="caution">
    <text evidence="1">The sequence shown here is derived from an EMBL/GenBank/DDBJ whole genome shotgun (WGS) entry which is preliminary data.</text>
</comment>
<evidence type="ECO:0000313" key="1">
    <source>
        <dbReference type="EMBL" id="KKN60233.1"/>
    </source>
</evidence>
<proteinExistence type="predicted"/>
<organism evidence="1">
    <name type="scientific">marine sediment metagenome</name>
    <dbReference type="NCBI Taxonomy" id="412755"/>
    <lineage>
        <taxon>unclassified sequences</taxon>
        <taxon>metagenomes</taxon>
        <taxon>ecological metagenomes</taxon>
    </lineage>
</organism>
<dbReference type="AlphaFoldDB" id="A0A0F9V2V8"/>
<gene>
    <name evidence="1" type="ORF">LCGC14_0534320</name>
</gene>